<organism evidence="1">
    <name type="scientific">Guillardia theta (strain CCMP2712)</name>
    <name type="common">Cryptophyte</name>
    <dbReference type="NCBI Taxonomy" id="905079"/>
    <lineage>
        <taxon>Eukaryota</taxon>
        <taxon>Cryptophyceae</taxon>
        <taxon>Pyrenomonadales</taxon>
        <taxon>Geminigeraceae</taxon>
        <taxon>Guillardia</taxon>
    </lineage>
</organism>
<proteinExistence type="predicted"/>
<dbReference type="EMBL" id="JH992978">
    <property type="protein sequence ID" value="EKX50385.1"/>
    <property type="molecule type" value="Genomic_DNA"/>
</dbReference>
<accession>L1JQC8</accession>
<reference evidence="1" key="1">
    <citation type="journal article" date="2012" name="Nature">
        <title>Algal genomes reveal evolutionary mosaicism and the fate of nucleomorphs.</title>
        <authorList>
            <consortium name="DOE Joint Genome Institute"/>
            <person name="Curtis B.A."/>
            <person name="Tanifuji G."/>
            <person name="Burki F."/>
            <person name="Gruber A."/>
            <person name="Irimia M."/>
            <person name="Maruyama S."/>
            <person name="Arias M.C."/>
            <person name="Ball S.G."/>
            <person name="Gile G.H."/>
            <person name="Hirakawa Y."/>
            <person name="Hopkins J.F."/>
            <person name="Kuo A."/>
            <person name="Rensing S.A."/>
            <person name="Schmutz J."/>
            <person name="Symeonidi A."/>
            <person name="Elias M."/>
            <person name="Eveleigh R.J."/>
            <person name="Herman E.K."/>
            <person name="Klute M.J."/>
            <person name="Nakayama T."/>
            <person name="Obornik M."/>
            <person name="Reyes-Prieto A."/>
            <person name="Armbrust E.V."/>
            <person name="Aves S.J."/>
            <person name="Beiko R.G."/>
            <person name="Coutinho P."/>
            <person name="Dacks J.B."/>
            <person name="Durnford D.G."/>
            <person name="Fast N.M."/>
            <person name="Green B.R."/>
            <person name="Grisdale C.J."/>
            <person name="Hempel F."/>
            <person name="Henrissat B."/>
            <person name="Hoppner M.P."/>
            <person name="Ishida K."/>
            <person name="Kim E."/>
            <person name="Koreny L."/>
            <person name="Kroth P.G."/>
            <person name="Liu Y."/>
            <person name="Malik S.B."/>
            <person name="Maier U.G."/>
            <person name="McRose D."/>
            <person name="Mock T."/>
            <person name="Neilson J.A."/>
            <person name="Onodera N.T."/>
            <person name="Poole A.M."/>
            <person name="Pritham E.J."/>
            <person name="Richards T.A."/>
            <person name="Rocap G."/>
            <person name="Roy S.W."/>
            <person name="Sarai C."/>
            <person name="Schaack S."/>
            <person name="Shirato S."/>
            <person name="Slamovits C.H."/>
            <person name="Spencer D.F."/>
            <person name="Suzuki S."/>
            <person name="Worden A.Z."/>
            <person name="Zauner S."/>
            <person name="Barry K."/>
            <person name="Bell C."/>
            <person name="Bharti A.K."/>
            <person name="Crow J.A."/>
            <person name="Grimwood J."/>
            <person name="Kramer R."/>
            <person name="Lindquist E."/>
            <person name="Lucas S."/>
            <person name="Salamov A."/>
            <person name="McFadden G.I."/>
            <person name="Lane C.E."/>
            <person name="Keeling P.J."/>
            <person name="Gray M.W."/>
            <person name="Grigoriev I.V."/>
            <person name="Archibald J.M."/>
        </authorList>
    </citation>
    <scope>NUCLEOTIDE SEQUENCE</scope>
    <source>
        <strain evidence="1">CCMP2712</strain>
    </source>
</reference>
<sequence>LIGQYFRSYLKPLFPVPWAMSGGFKSKYFLLLGVRKHSRALRQLMWQPRRCKLRLVNRMQTRRLKVEDRVVRKRETREAAMSRRLWIMHLAVRRMEARWTRGRVREAEVSIRVRECGAGAPTMLMGLVADTVVEAPLVLDRMIFEITKEESVVFKGIIFGEEAQDFEVIISSGGSRMIVRLVEGCADEVEGSIGRRITTIHAEASLMVSQEVIVREDIMSGETMCMNFLLRLSARLYCGWPGKSRGEGGQVQTVSSRLDHGRRRLSLTIGDVAVVRCRTILLRGRYSKMFQKAMLRQVAVRRNGDPSLRFSLALIQRCR</sequence>
<dbReference type="GeneID" id="17307334"/>
<name>L1JQC8_GUITC</name>
<protein>
    <submittedName>
        <fullName evidence="1">Uncharacterized protein</fullName>
    </submittedName>
</protein>
<feature type="non-terminal residue" evidence="1">
    <location>
        <position position="319"/>
    </location>
</feature>
<dbReference type="PaxDb" id="55529-EKX50385"/>
<evidence type="ECO:0000313" key="1">
    <source>
        <dbReference type="EMBL" id="EKX50385.1"/>
    </source>
</evidence>
<gene>
    <name evidence="1" type="ORF">GUITHDRAFT_151139</name>
</gene>
<dbReference type="RefSeq" id="XP_005837365.1">
    <property type="nucleotide sequence ID" value="XM_005837308.1"/>
</dbReference>
<dbReference type="AlphaFoldDB" id="L1JQC8"/>
<dbReference type="KEGG" id="gtt:GUITHDRAFT_151139"/>
<dbReference type="HOGENOM" id="CLU_873184_0_0_1"/>